<comment type="cofactor">
    <cofactor evidence="2">
        <name>Cu(2+)</name>
        <dbReference type="ChEBI" id="CHEBI:29036"/>
    </cofactor>
</comment>
<feature type="transmembrane region" description="Helical" evidence="13">
    <location>
        <begin position="421"/>
        <end position="440"/>
    </location>
</feature>
<feature type="transmembrane region" description="Helical" evidence="13">
    <location>
        <begin position="374"/>
        <end position="392"/>
    </location>
</feature>
<comment type="cofactor">
    <cofactor evidence="1">
        <name>Cu(+)</name>
        <dbReference type="ChEBI" id="CHEBI:49552"/>
    </cofactor>
</comment>
<evidence type="ECO:0000256" key="1">
    <source>
        <dbReference type="ARBA" id="ARBA00001960"/>
    </source>
</evidence>
<protein>
    <recommendedName>
        <fullName evidence="6">Copper-containing nitrite reductase</fullName>
        <ecNumber evidence="5">1.7.2.1</ecNumber>
    </recommendedName>
</protein>
<dbReference type="Gene3D" id="2.60.40.420">
    <property type="entry name" value="Cupredoxins - blue copper proteins"/>
    <property type="match status" value="3"/>
</dbReference>
<reference evidence="16 17" key="1">
    <citation type="submission" date="2020-08" db="EMBL/GenBank/DDBJ databases">
        <title>A Genomic Blueprint of the Chicken Gut Microbiome.</title>
        <authorList>
            <person name="Gilroy R."/>
            <person name="Ravi A."/>
            <person name="Getino M."/>
            <person name="Pursley I."/>
            <person name="Horton D.L."/>
            <person name="Alikhan N.-F."/>
            <person name="Baker D."/>
            <person name="Gharbi K."/>
            <person name="Hall N."/>
            <person name="Watson M."/>
            <person name="Adriaenssens E.M."/>
            <person name="Foster-Nyarko E."/>
            <person name="Jarju S."/>
            <person name="Secka A."/>
            <person name="Antonio M."/>
            <person name="Oren A."/>
            <person name="Chaudhuri R."/>
            <person name="La Ragione R.M."/>
            <person name="Hildebrand F."/>
            <person name="Pallen M.J."/>
        </authorList>
    </citation>
    <scope>NUCLEOTIDE SEQUENCE [LARGE SCALE GENOMIC DNA]</scope>
    <source>
        <strain evidence="16 17">Sa1BUA1</strain>
    </source>
</reference>
<feature type="transmembrane region" description="Helical" evidence="13">
    <location>
        <begin position="350"/>
        <end position="368"/>
    </location>
</feature>
<keyword evidence="13" id="KW-0812">Transmembrane</keyword>
<dbReference type="Pfam" id="PF13473">
    <property type="entry name" value="Cupredoxin_1"/>
    <property type="match status" value="1"/>
</dbReference>
<keyword evidence="10" id="KW-0186">Copper</keyword>
<comment type="similarity">
    <text evidence="3">Belongs to the multicopper oxidase family.</text>
</comment>
<comment type="caution">
    <text evidence="16">The sequence shown here is derived from an EMBL/GenBank/DDBJ whole genome shotgun (WGS) entry which is preliminary data.</text>
</comment>
<dbReference type="Pfam" id="PF07732">
    <property type="entry name" value="Cu-oxidase_3"/>
    <property type="match status" value="1"/>
</dbReference>
<evidence type="ECO:0000256" key="3">
    <source>
        <dbReference type="ARBA" id="ARBA00010609"/>
    </source>
</evidence>
<evidence type="ECO:0000256" key="7">
    <source>
        <dbReference type="ARBA" id="ARBA00022723"/>
    </source>
</evidence>
<dbReference type="InterPro" id="IPR045087">
    <property type="entry name" value="Cu-oxidase_fam"/>
</dbReference>
<keyword evidence="7" id="KW-0479">Metal-binding</keyword>
<dbReference type="PANTHER" id="PTHR11709:SF394">
    <property type="entry name" value="FI03373P-RELATED"/>
    <property type="match status" value="1"/>
</dbReference>
<evidence type="ECO:0000256" key="13">
    <source>
        <dbReference type="SAM" id="Phobius"/>
    </source>
</evidence>
<dbReference type="Proteomes" id="UP000661894">
    <property type="component" value="Unassembled WGS sequence"/>
</dbReference>
<sequence length="872" mass="90747">MARRPWHVKVNALVVAWFLAAFVVAVAHRWVPEANYLMVHLTLLGAVTTAILIWSAHFADTLLGRPAPGGQGLTFVRLGVHTVSAVLVIAGVATNRWPLVVVGGVGVTLVALTHVVVILLQRRGALMARFGALSLFYVCAGLCLAVGVWLGVMLARSTPSAEVEGRLYTAHTTTMLLGWVGLTVLGTLVVLWPTMLRTKMVPGAPLAARRAMVVLVAGLAAIWLAAATDLRVLVVLAVAVYLTGVVLVVRPMVTIARDKPPRSYATLSAAMAVCWLVGCLVTLAVLAATAPDWASLRESLGVLAAPYAAGFAGQVLLGALSYLAPVMLGGGPRVVRRVNEEMDRAAGARIVVVNLSLLLFVLPLPSLVRVTTSLLGLAGLASFLVLLGRALWARRQAGRESSGAVIAGAIRTGPPPVPRRLGALYGAGAVALAVVLGVAGDPAAAGLTGSSADDGVTATGRTTTVRVEARDMRFVPDVVEVPAGDRLVVELVNTDDDVHDLVLDNGARSGRMSAGETVEVDLGVVGRDVAGWCSVAGHRQMGMTLDVVAVGAAPGPTAGAGADHGDHAPSSSTDPARDHLDLRAEPGEDFTAHPAELAPAPPSELHEVTLTVGELTAEVAPGVEQELWTFNGSAPGPTLRGTVGDVFEVTLVNDGTIGHSVDFHAGALAPDEPMRTIAPGESLVYRFTAERAGIWMYHCSTAPMSMHIAQGMFGAVVIDPPGLEPVDREYVLVQSEVYLGDLGGTADAEAVAAEQPDLVVFNGYANQYDHEPLTARVGERVRVWVLAAGPNRGSAFHVVGGQFDTVWSEGAYRLGGPAEVGGPSGGAQVLPLVPAQGGFVELEMPEAGSYPFVSHAMVDAERGAHGILRVTE</sequence>
<feature type="transmembrane region" description="Helical" evidence="13">
    <location>
        <begin position="307"/>
        <end position="329"/>
    </location>
</feature>
<dbReference type="CDD" id="cd04208">
    <property type="entry name" value="CuRO_2_CuNIR"/>
    <property type="match status" value="1"/>
</dbReference>
<dbReference type="InterPro" id="IPR008972">
    <property type="entry name" value="Cupredoxin"/>
</dbReference>
<dbReference type="PRINTS" id="PR00695">
    <property type="entry name" value="CUNO2RDTASE"/>
</dbReference>
<keyword evidence="8" id="KW-0677">Repeat</keyword>
<evidence type="ECO:0000256" key="10">
    <source>
        <dbReference type="ARBA" id="ARBA00023008"/>
    </source>
</evidence>
<evidence type="ECO:0000256" key="9">
    <source>
        <dbReference type="ARBA" id="ARBA00023002"/>
    </source>
</evidence>
<feature type="transmembrane region" description="Helical" evidence="13">
    <location>
        <begin position="207"/>
        <end position="226"/>
    </location>
</feature>
<feature type="transmembrane region" description="Helical" evidence="13">
    <location>
        <begin position="75"/>
        <end position="93"/>
    </location>
</feature>
<keyword evidence="9" id="KW-0560">Oxidoreductase</keyword>
<comment type="subunit">
    <text evidence="4">Homotrimer.</text>
</comment>
<dbReference type="InterPro" id="IPR028096">
    <property type="entry name" value="EfeO_Cupredoxin"/>
</dbReference>
<evidence type="ECO:0000256" key="4">
    <source>
        <dbReference type="ARBA" id="ARBA00011233"/>
    </source>
</evidence>
<keyword evidence="13" id="KW-0472">Membrane</keyword>
<feature type="domain" description="EfeO-type cupredoxin-like" evidence="15">
    <location>
        <begin position="459"/>
        <end position="522"/>
    </location>
</feature>
<name>A0ABR8Z3Y9_9MICO</name>
<proteinExistence type="inferred from homology"/>
<dbReference type="EC" id="1.7.2.1" evidence="5"/>
<evidence type="ECO:0000259" key="15">
    <source>
        <dbReference type="Pfam" id="PF13473"/>
    </source>
</evidence>
<organism evidence="16 17">
    <name type="scientific">Oceanitalea stevensii</name>
    <dbReference type="NCBI Taxonomy" id="2763072"/>
    <lineage>
        <taxon>Bacteria</taxon>
        <taxon>Bacillati</taxon>
        <taxon>Actinomycetota</taxon>
        <taxon>Actinomycetes</taxon>
        <taxon>Micrococcales</taxon>
        <taxon>Bogoriellaceae</taxon>
        <taxon>Georgenia</taxon>
    </lineage>
</organism>
<evidence type="ECO:0000256" key="6">
    <source>
        <dbReference type="ARBA" id="ARBA00017290"/>
    </source>
</evidence>
<keyword evidence="17" id="KW-1185">Reference proteome</keyword>
<dbReference type="CDD" id="cd11020">
    <property type="entry name" value="CuRO_1_CuNIR"/>
    <property type="match status" value="1"/>
</dbReference>
<evidence type="ECO:0000259" key="14">
    <source>
        <dbReference type="Pfam" id="PF07732"/>
    </source>
</evidence>
<dbReference type="InterPro" id="IPR011707">
    <property type="entry name" value="Cu-oxidase-like_N"/>
</dbReference>
<feature type="transmembrane region" description="Helical" evidence="13">
    <location>
        <begin position="132"/>
        <end position="155"/>
    </location>
</feature>
<accession>A0ABR8Z3Y9</accession>
<evidence type="ECO:0000256" key="11">
    <source>
        <dbReference type="ARBA" id="ARBA00049340"/>
    </source>
</evidence>
<evidence type="ECO:0000256" key="2">
    <source>
        <dbReference type="ARBA" id="ARBA00001973"/>
    </source>
</evidence>
<feature type="transmembrane region" description="Helical" evidence="13">
    <location>
        <begin position="37"/>
        <end position="63"/>
    </location>
</feature>
<feature type="transmembrane region" description="Helical" evidence="13">
    <location>
        <begin position="265"/>
        <end position="287"/>
    </location>
</feature>
<feature type="transmembrane region" description="Helical" evidence="13">
    <location>
        <begin position="232"/>
        <end position="253"/>
    </location>
</feature>
<evidence type="ECO:0000313" key="17">
    <source>
        <dbReference type="Proteomes" id="UP000661894"/>
    </source>
</evidence>
<feature type="region of interest" description="Disordered" evidence="12">
    <location>
        <begin position="556"/>
        <end position="580"/>
    </location>
</feature>
<feature type="domain" description="Plastocyanin-like" evidence="14">
    <location>
        <begin position="613"/>
        <end position="721"/>
    </location>
</feature>
<feature type="transmembrane region" description="Helical" evidence="13">
    <location>
        <begin position="175"/>
        <end position="195"/>
    </location>
</feature>
<evidence type="ECO:0000313" key="16">
    <source>
        <dbReference type="EMBL" id="MBD8063070.1"/>
    </source>
</evidence>
<feature type="transmembrane region" description="Helical" evidence="13">
    <location>
        <begin position="99"/>
        <end position="120"/>
    </location>
</feature>
<evidence type="ECO:0000256" key="5">
    <source>
        <dbReference type="ARBA" id="ARBA00011882"/>
    </source>
</evidence>
<keyword evidence="13" id="KW-1133">Transmembrane helix</keyword>
<dbReference type="PANTHER" id="PTHR11709">
    <property type="entry name" value="MULTI-COPPER OXIDASE"/>
    <property type="match status" value="1"/>
</dbReference>
<dbReference type="EMBL" id="JACSPO010000007">
    <property type="protein sequence ID" value="MBD8063070.1"/>
    <property type="molecule type" value="Genomic_DNA"/>
</dbReference>
<evidence type="ECO:0000256" key="12">
    <source>
        <dbReference type="SAM" id="MobiDB-lite"/>
    </source>
</evidence>
<dbReference type="SUPFAM" id="SSF49503">
    <property type="entry name" value="Cupredoxins"/>
    <property type="match status" value="3"/>
</dbReference>
<evidence type="ECO:0000256" key="8">
    <source>
        <dbReference type="ARBA" id="ARBA00022737"/>
    </source>
</evidence>
<dbReference type="InterPro" id="IPR001287">
    <property type="entry name" value="NO2-reductase_Cu"/>
</dbReference>
<comment type="catalytic activity">
    <reaction evidence="11">
        <text>nitric oxide + Fe(III)-[cytochrome c] + H2O = Fe(II)-[cytochrome c] + nitrite + 2 H(+)</text>
        <dbReference type="Rhea" id="RHEA:15233"/>
        <dbReference type="Rhea" id="RHEA-COMP:10350"/>
        <dbReference type="Rhea" id="RHEA-COMP:14399"/>
        <dbReference type="ChEBI" id="CHEBI:15377"/>
        <dbReference type="ChEBI" id="CHEBI:15378"/>
        <dbReference type="ChEBI" id="CHEBI:16301"/>
        <dbReference type="ChEBI" id="CHEBI:16480"/>
        <dbReference type="ChEBI" id="CHEBI:29033"/>
        <dbReference type="ChEBI" id="CHEBI:29034"/>
        <dbReference type="EC" id="1.7.2.1"/>
    </reaction>
</comment>
<gene>
    <name evidence="16" type="ORF">H9624_12160</name>
</gene>